<dbReference type="Pfam" id="PF02653">
    <property type="entry name" value="BPD_transp_2"/>
    <property type="match status" value="1"/>
</dbReference>
<feature type="transmembrane region" description="Helical" evidence="6">
    <location>
        <begin position="229"/>
        <end position="253"/>
    </location>
</feature>
<dbReference type="OrthoDB" id="9789927at2"/>
<keyword evidence="2" id="KW-1003">Cell membrane</keyword>
<reference evidence="7 8" key="1">
    <citation type="submission" date="2016-10" db="EMBL/GenBank/DDBJ databases">
        <authorList>
            <person name="de Groot N.N."/>
        </authorList>
    </citation>
    <scope>NUCLEOTIDE SEQUENCE [LARGE SCALE GENOMIC DNA]</scope>
    <source>
        <strain evidence="7 8">DSM 18346</strain>
    </source>
</reference>
<feature type="transmembrane region" description="Helical" evidence="6">
    <location>
        <begin position="50"/>
        <end position="69"/>
    </location>
</feature>
<dbReference type="EMBL" id="FNFP01000001">
    <property type="protein sequence ID" value="SDJ87645.1"/>
    <property type="molecule type" value="Genomic_DNA"/>
</dbReference>
<feature type="transmembrane region" description="Helical" evidence="6">
    <location>
        <begin position="76"/>
        <end position="94"/>
    </location>
</feature>
<dbReference type="RefSeq" id="WP_090548945.1">
    <property type="nucleotide sequence ID" value="NZ_FNFP01000001.1"/>
</dbReference>
<evidence type="ECO:0000313" key="7">
    <source>
        <dbReference type="EMBL" id="SDJ87645.1"/>
    </source>
</evidence>
<evidence type="ECO:0000256" key="3">
    <source>
        <dbReference type="ARBA" id="ARBA00022692"/>
    </source>
</evidence>
<keyword evidence="3 6" id="KW-0812">Transmembrane</keyword>
<keyword evidence="8" id="KW-1185">Reference proteome</keyword>
<dbReference type="PANTHER" id="PTHR30482">
    <property type="entry name" value="HIGH-AFFINITY BRANCHED-CHAIN AMINO ACID TRANSPORT SYSTEM PERMEASE"/>
    <property type="match status" value="1"/>
</dbReference>
<gene>
    <name evidence="7" type="ORF">SAMN05660472_00167</name>
</gene>
<evidence type="ECO:0000256" key="2">
    <source>
        <dbReference type="ARBA" id="ARBA00022475"/>
    </source>
</evidence>
<feature type="transmembrane region" description="Helical" evidence="6">
    <location>
        <begin position="100"/>
        <end position="122"/>
    </location>
</feature>
<dbReference type="InterPro" id="IPR001851">
    <property type="entry name" value="ABC_transp_permease"/>
</dbReference>
<keyword evidence="5 6" id="KW-0472">Membrane</keyword>
<dbReference type="AlphaFoldDB" id="A0A1G8XCK2"/>
<comment type="subcellular location">
    <subcellularLocation>
        <location evidence="1">Cell membrane</location>
        <topology evidence="1">Multi-pass membrane protein</topology>
    </subcellularLocation>
</comment>
<protein>
    <submittedName>
        <fullName evidence="7">Amino acid/amide ABC transporter membrane protein 2, HAAT family</fullName>
    </submittedName>
</protein>
<feature type="transmembrane region" description="Helical" evidence="6">
    <location>
        <begin position="179"/>
        <end position="199"/>
    </location>
</feature>
<dbReference type="Proteomes" id="UP000198718">
    <property type="component" value="Unassembled WGS sequence"/>
</dbReference>
<proteinExistence type="predicted"/>
<dbReference type="CDD" id="cd06581">
    <property type="entry name" value="TM_PBP1_LivM_like"/>
    <property type="match status" value="1"/>
</dbReference>
<keyword evidence="4 6" id="KW-1133">Transmembrane helix</keyword>
<evidence type="ECO:0000256" key="4">
    <source>
        <dbReference type="ARBA" id="ARBA00022989"/>
    </source>
</evidence>
<evidence type="ECO:0000256" key="6">
    <source>
        <dbReference type="SAM" id="Phobius"/>
    </source>
</evidence>
<dbReference type="InterPro" id="IPR043428">
    <property type="entry name" value="LivM-like"/>
</dbReference>
<feature type="transmembrane region" description="Helical" evidence="6">
    <location>
        <begin position="265"/>
        <end position="289"/>
    </location>
</feature>
<evidence type="ECO:0000256" key="5">
    <source>
        <dbReference type="ARBA" id="ARBA00023136"/>
    </source>
</evidence>
<accession>A0A1G8XCK2</accession>
<sequence>MKNIYFANNQLFSKLSEKVRSITANTKVNYCVLVGLLLALPYIISSQYLLRIVIMIGIYSILALSLGLVTGYAGQISLGHAAFYAIGAYTSAVISVNFGISFFITAPIAAIVAALCGLLLGLPTLRLSGTYLAITTLGFCEIVRMVLLNWDPVTNGPLGISRIPRPSLFGLDLTLANNGMYYLMLVFLALTVLTVMAIVRSKMGRAMTAIREDELAATMMGIKTTTYKVIAFVVSAFFSGLAGAFYAHMIRFIDPNTFTFDTSIMILSIVILGGMGTIKGMFLGSIILVSFPEVLRFLQEYRFVVYGFVLVMMMRFRPQGILGGQQKSEYKLPKGVVVDRDQNPSPVEKGKAIHTVEEGI</sequence>
<feature type="transmembrane region" description="Helical" evidence="6">
    <location>
        <begin position="129"/>
        <end position="147"/>
    </location>
</feature>
<dbReference type="STRING" id="393762.SAMN05660472_00167"/>
<dbReference type="GO" id="GO:0005886">
    <property type="term" value="C:plasma membrane"/>
    <property type="evidence" value="ECO:0007669"/>
    <property type="project" value="UniProtKB-SubCell"/>
</dbReference>
<dbReference type="GO" id="GO:0015658">
    <property type="term" value="F:branched-chain amino acid transmembrane transporter activity"/>
    <property type="evidence" value="ECO:0007669"/>
    <property type="project" value="InterPro"/>
</dbReference>
<evidence type="ECO:0000313" key="8">
    <source>
        <dbReference type="Proteomes" id="UP000198718"/>
    </source>
</evidence>
<dbReference type="PANTHER" id="PTHR30482:SF10">
    <property type="entry name" value="HIGH-AFFINITY BRANCHED-CHAIN AMINO ACID TRANSPORT PROTEIN BRAE"/>
    <property type="match status" value="1"/>
</dbReference>
<evidence type="ECO:0000256" key="1">
    <source>
        <dbReference type="ARBA" id="ARBA00004651"/>
    </source>
</evidence>
<name>A0A1G8XCK2_9FIRM</name>
<organism evidence="7 8">
    <name type="scientific">Natronincola ferrireducens</name>
    <dbReference type="NCBI Taxonomy" id="393762"/>
    <lineage>
        <taxon>Bacteria</taxon>
        <taxon>Bacillati</taxon>
        <taxon>Bacillota</taxon>
        <taxon>Clostridia</taxon>
        <taxon>Peptostreptococcales</taxon>
        <taxon>Natronincolaceae</taxon>
        <taxon>Natronincola</taxon>
    </lineage>
</organism>
<feature type="transmembrane region" description="Helical" evidence="6">
    <location>
        <begin position="28"/>
        <end position="44"/>
    </location>
</feature>